<dbReference type="SUPFAM" id="SSF49503">
    <property type="entry name" value="Cupredoxins"/>
    <property type="match status" value="1"/>
</dbReference>
<feature type="region of interest" description="Disordered" evidence="1">
    <location>
        <begin position="21"/>
        <end position="45"/>
    </location>
</feature>
<dbReference type="EMBL" id="ML975163">
    <property type="protein sequence ID" value="KAF1811140.1"/>
    <property type="molecule type" value="Genomic_DNA"/>
</dbReference>
<dbReference type="PANTHER" id="PTHR34883:SF4">
    <property type="entry name" value="CUPREDOXIN"/>
    <property type="match status" value="1"/>
</dbReference>
<feature type="signal peptide" evidence="2">
    <location>
        <begin position="1"/>
        <end position="16"/>
    </location>
</feature>
<evidence type="ECO:0000256" key="2">
    <source>
        <dbReference type="SAM" id="SignalP"/>
    </source>
</evidence>
<keyword evidence="4" id="KW-1185">Reference proteome</keyword>
<evidence type="ECO:0000313" key="4">
    <source>
        <dbReference type="Proteomes" id="UP000504638"/>
    </source>
</evidence>
<dbReference type="CDD" id="cd00920">
    <property type="entry name" value="Cupredoxin"/>
    <property type="match status" value="1"/>
</dbReference>
<keyword evidence="2" id="KW-0732">Signal</keyword>
<gene>
    <name evidence="3 5" type="ORF">P152DRAFT_80313</name>
</gene>
<dbReference type="RefSeq" id="XP_033532771.1">
    <property type="nucleotide sequence ID" value="XM_033683256.1"/>
</dbReference>
<reference evidence="5" key="3">
    <citation type="submission" date="2025-04" db="UniProtKB">
        <authorList>
            <consortium name="RefSeq"/>
        </authorList>
    </citation>
    <scope>IDENTIFICATION</scope>
    <source>
        <strain evidence="5">CBS 781.70</strain>
    </source>
</reference>
<dbReference type="AlphaFoldDB" id="A0A6G1FZP3"/>
<sequence>MKSISILASLVAVAAAGNHHKPPANPHAAAYPAANPPPAQAAAAQGNVHTIVVGGTKPPADPAGTPTPNLAFTPPSIQAAPGDIVRFEFLQTNHTVTQSTFAQPCAPMPGGKDSGFLPNPDGTTPGPTFDFTVASTDAVWMFCAQGPHCSKGMVFAINAAATGEKTFEAYKALALGSANGTGQAAGGQATGGLLAGTPAPAQSSTVTLVATSVAVADPGAATGAATGAAAAPSGSVAQGQGTTPGGQPCACSCLCGVNSFPPEVGQGMFGGFLGQLPSTP</sequence>
<dbReference type="PANTHER" id="PTHR34883">
    <property type="entry name" value="SERINE-RICH PROTEIN, PUTATIVE-RELATED-RELATED"/>
    <property type="match status" value="1"/>
</dbReference>
<dbReference type="OrthoDB" id="1921208at2759"/>
<reference evidence="5" key="2">
    <citation type="submission" date="2020-04" db="EMBL/GenBank/DDBJ databases">
        <authorList>
            <consortium name="NCBI Genome Project"/>
        </authorList>
    </citation>
    <scope>NUCLEOTIDE SEQUENCE</scope>
    <source>
        <strain evidence="5">CBS 781.70</strain>
    </source>
</reference>
<dbReference type="InterPro" id="IPR008972">
    <property type="entry name" value="Cupredoxin"/>
</dbReference>
<dbReference type="GeneID" id="54423826"/>
<organism evidence="3">
    <name type="scientific">Eremomyces bilateralis CBS 781.70</name>
    <dbReference type="NCBI Taxonomy" id="1392243"/>
    <lineage>
        <taxon>Eukaryota</taxon>
        <taxon>Fungi</taxon>
        <taxon>Dikarya</taxon>
        <taxon>Ascomycota</taxon>
        <taxon>Pezizomycotina</taxon>
        <taxon>Dothideomycetes</taxon>
        <taxon>Dothideomycetes incertae sedis</taxon>
        <taxon>Eremomycetales</taxon>
        <taxon>Eremomycetaceae</taxon>
        <taxon>Eremomyces</taxon>
    </lineage>
</organism>
<dbReference type="Proteomes" id="UP000504638">
    <property type="component" value="Unplaced"/>
</dbReference>
<feature type="chain" id="PRO_5044631715" description="Cupredoxin" evidence="2">
    <location>
        <begin position="17"/>
        <end position="280"/>
    </location>
</feature>
<reference evidence="3 5" key="1">
    <citation type="submission" date="2020-01" db="EMBL/GenBank/DDBJ databases">
        <authorList>
            <consortium name="DOE Joint Genome Institute"/>
            <person name="Haridas S."/>
            <person name="Albert R."/>
            <person name="Binder M."/>
            <person name="Bloem J."/>
            <person name="Labutti K."/>
            <person name="Salamov A."/>
            <person name="Andreopoulos B."/>
            <person name="Baker S.E."/>
            <person name="Barry K."/>
            <person name="Bills G."/>
            <person name="Bluhm B.H."/>
            <person name="Cannon C."/>
            <person name="Castanera R."/>
            <person name="Culley D.E."/>
            <person name="Daum C."/>
            <person name="Ezra D."/>
            <person name="Gonzalez J.B."/>
            <person name="Henrissat B."/>
            <person name="Kuo A."/>
            <person name="Liang C."/>
            <person name="Lipzen A."/>
            <person name="Lutzoni F."/>
            <person name="Magnuson J."/>
            <person name="Mondo S."/>
            <person name="Nolan M."/>
            <person name="Ohm R."/>
            <person name="Pangilinan J."/>
            <person name="Park H.-J."/>
            <person name="Ramirez L."/>
            <person name="Alfaro M."/>
            <person name="Sun H."/>
            <person name="Tritt A."/>
            <person name="Yoshinaga Y."/>
            <person name="Zwiers L.-H."/>
            <person name="Turgeon B.G."/>
            <person name="Goodwin S.B."/>
            <person name="Spatafora J.W."/>
            <person name="Crous P.W."/>
            <person name="Grigoriev I.V."/>
        </authorList>
    </citation>
    <scope>NUCLEOTIDE SEQUENCE</scope>
    <source>
        <strain evidence="3 5">CBS 781.70</strain>
    </source>
</reference>
<evidence type="ECO:0008006" key="6">
    <source>
        <dbReference type="Google" id="ProtNLM"/>
    </source>
</evidence>
<accession>A0A6G1FZP3</accession>
<name>A0A6G1FZP3_9PEZI</name>
<evidence type="ECO:0000313" key="3">
    <source>
        <dbReference type="EMBL" id="KAF1811140.1"/>
    </source>
</evidence>
<dbReference type="InterPro" id="IPR052953">
    <property type="entry name" value="Ser-rich/MCO-related"/>
</dbReference>
<proteinExistence type="predicted"/>
<dbReference type="Gene3D" id="2.60.40.420">
    <property type="entry name" value="Cupredoxins - blue copper proteins"/>
    <property type="match status" value="1"/>
</dbReference>
<evidence type="ECO:0000313" key="5">
    <source>
        <dbReference type="RefSeq" id="XP_033532771.1"/>
    </source>
</evidence>
<protein>
    <recommendedName>
        <fullName evidence="6">Cupredoxin</fullName>
    </recommendedName>
</protein>
<evidence type="ECO:0000256" key="1">
    <source>
        <dbReference type="SAM" id="MobiDB-lite"/>
    </source>
</evidence>